<dbReference type="NCBIfam" id="NF004226">
    <property type="entry name" value="PRK05673.1"/>
    <property type="match status" value="1"/>
</dbReference>
<evidence type="ECO:0000313" key="8">
    <source>
        <dbReference type="Proteomes" id="UP000231292"/>
    </source>
</evidence>
<name>A0A2G9YH90_9BACT</name>
<comment type="caution">
    <text evidence="7">The sequence shown here is derived from an EMBL/GenBank/DDBJ whole genome shotgun (WGS) entry which is preliminary data.</text>
</comment>
<evidence type="ECO:0000256" key="4">
    <source>
        <dbReference type="ARBA" id="ARBA00022705"/>
    </source>
</evidence>
<dbReference type="PANTHER" id="PTHR32294">
    <property type="entry name" value="DNA POLYMERASE III SUBUNIT ALPHA"/>
    <property type="match status" value="1"/>
</dbReference>
<dbReference type="PANTHER" id="PTHR32294:SF0">
    <property type="entry name" value="DNA POLYMERASE III SUBUNIT ALPHA"/>
    <property type="match status" value="1"/>
</dbReference>
<dbReference type="GO" id="GO:0008408">
    <property type="term" value="F:3'-5' exonuclease activity"/>
    <property type="evidence" value="ECO:0007669"/>
    <property type="project" value="InterPro"/>
</dbReference>
<evidence type="ECO:0000256" key="1">
    <source>
        <dbReference type="ARBA" id="ARBA00019114"/>
    </source>
</evidence>
<dbReference type="Gene3D" id="1.10.10.1600">
    <property type="entry name" value="Bacterial DNA polymerase III alpha subunit, thumb domain"/>
    <property type="match status" value="1"/>
</dbReference>
<dbReference type="NCBIfam" id="TIGR00594">
    <property type="entry name" value="polc"/>
    <property type="match status" value="1"/>
</dbReference>
<gene>
    <name evidence="7" type="ORF">COX41_07350</name>
</gene>
<protein>
    <recommendedName>
        <fullName evidence="1">DNA polymerase III subunit alpha</fullName>
    </recommendedName>
</protein>
<evidence type="ECO:0000256" key="2">
    <source>
        <dbReference type="ARBA" id="ARBA00022679"/>
    </source>
</evidence>
<dbReference type="SMART" id="SM00481">
    <property type="entry name" value="POLIIIAc"/>
    <property type="match status" value="1"/>
</dbReference>
<proteinExistence type="predicted"/>
<sequence length="754" mass="85164">MSRSDFVHLHLHTQFSLLDGACRIPEILNLANQYKMDSLAITDHGNMFGAIDFYLEAQKAGIKPIIGCEVYVARRSRLDKTASGREGTSDHLILLSQDEIGYQNLIKLVSLGYLEGFYYRPRIDKDILLEYSKGLIGLSACLKGEIPVMLKEKRFNDALKAADTYLNILGKNNFYLELQENSIPEQKIVNAGLIKVGKELNIPLVATNDVHYLTRDNASTHEVLLCIQTQTTLDDPNRMRFQTDEFYFKSPAEMKTLFKEVPEAIANTLEIASRCNLELDFKQIHLPKYDPPVGETKEEFLEKLCEEGLKKRFDKITPEITERLNHELKTIIKMGFVSYFLIVWDFIHYAKAQGIPVGPGRGSAAGSLVSYLLGITDLDPIKYGLLFERFLNPERMGLPDIDIDFCYERRQEVINYVTQKYGQENVAQIITFGTMQARAVLRDVGRVMGISYADVDRIAKMIPNEPDITLKKALESEPELSNLYKNDPQINKLITAALSLEGLNRHASVHAAGVVISDRPLMNYSPLFKTSDDQITTGFSMGILEKIGLLKVDFLGLRTLTVIDQTVKLIKKTRGKDVAIEKLPIDDPNTYKLLASAQTIGIFQVESSGMRDLLKKLDPERFEDIIALLALYRPGPIGSGMLDDFIKRRHNLIPIKYEHPKLETILKETYGIMVYQEQIMQAASILAGFSLAQADILRKAMGKKIPEVMEKQRSDFIHGCIKNGIKESTATKIFDLIEYFSGYGFNRSHSTAFA</sequence>
<dbReference type="GO" id="GO:0003887">
    <property type="term" value="F:DNA-directed DNA polymerase activity"/>
    <property type="evidence" value="ECO:0007669"/>
    <property type="project" value="UniProtKB-KW"/>
</dbReference>
<dbReference type="GO" id="GO:0006260">
    <property type="term" value="P:DNA replication"/>
    <property type="evidence" value="ECO:0007669"/>
    <property type="project" value="UniProtKB-KW"/>
</dbReference>
<dbReference type="InterPro" id="IPR011708">
    <property type="entry name" value="DNA_pol3_alpha_NTPase_dom"/>
</dbReference>
<keyword evidence="3" id="KW-0548">Nucleotidyltransferase</keyword>
<dbReference type="SUPFAM" id="SSF89550">
    <property type="entry name" value="PHP domain-like"/>
    <property type="match status" value="1"/>
</dbReference>
<feature type="non-terminal residue" evidence="7">
    <location>
        <position position="754"/>
    </location>
</feature>
<keyword evidence="5" id="KW-0239">DNA-directed DNA polymerase</keyword>
<organism evidence="7 8">
    <name type="scientific">Candidatus Sherwoodlollariibacterium unditelluris</name>
    <dbReference type="NCBI Taxonomy" id="1974757"/>
    <lineage>
        <taxon>Bacteria</taxon>
        <taxon>Pseudomonadati</taxon>
        <taxon>Candidatus Omnitrophota</taxon>
        <taxon>Candidatus Sherwoodlollariibacterium</taxon>
    </lineage>
</organism>
<reference evidence="7 8" key="1">
    <citation type="submission" date="2017-09" db="EMBL/GenBank/DDBJ databases">
        <title>Depth-based differentiation of microbial function through sediment-hosted aquifers and enrichment of novel symbionts in the deep terrestrial subsurface.</title>
        <authorList>
            <person name="Probst A.J."/>
            <person name="Ladd B."/>
            <person name="Jarett J.K."/>
            <person name="Geller-Mcgrath D.E."/>
            <person name="Sieber C.M."/>
            <person name="Emerson J.B."/>
            <person name="Anantharaman K."/>
            <person name="Thomas B.C."/>
            <person name="Malmstrom R."/>
            <person name="Stieglmeier M."/>
            <person name="Klingl A."/>
            <person name="Woyke T."/>
            <person name="Ryan C.M."/>
            <person name="Banfield J.F."/>
        </authorList>
    </citation>
    <scope>NUCLEOTIDE SEQUENCE [LARGE SCALE GENOMIC DNA]</scope>
    <source>
        <strain evidence="7">CG23_combo_of_CG06-09_8_20_14_all_41_10</strain>
    </source>
</reference>
<dbReference type="InterPro" id="IPR016195">
    <property type="entry name" value="Pol/histidinol_Pase-like"/>
</dbReference>
<dbReference type="InterPro" id="IPR004013">
    <property type="entry name" value="PHP_dom"/>
</dbReference>
<dbReference type="Pfam" id="PF07733">
    <property type="entry name" value="DNA_pol3_alpha"/>
    <property type="match status" value="1"/>
</dbReference>
<dbReference type="InterPro" id="IPR003141">
    <property type="entry name" value="Pol/His_phosphatase_N"/>
</dbReference>
<dbReference type="CDD" id="cd12113">
    <property type="entry name" value="PHP_PolIIIA_DnaE3"/>
    <property type="match status" value="1"/>
</dbReference>
<dbReference type="Pfam" id="PF17657">
    <property type="entry name" value="DNA_pol3_finger"/>
    <property type="match status" value="1"/>
</dbReference>
<evidence type="ECO:0000256" key="3">
    <source>
        <dbReference type="ARBA" id="ARBA00022695"/>
    </source>
</evidence>
<dbReference type="Gene3D" id="3.20.20.140">
    <property type="entry name" value="Metal-dependent hydrolases"/>
    <property type="match status" value="1"/>
</dbReference>
<accession>A0A2G9YH90</accession>
<evidence type="ECO:0000256" key="5">
    <source>
        <dbReference type="ARBA" id="ARBA00022932"/>
    </source>
</evidence>
<dbReference type="InterPro" id="IPR040982">
    <property type="entry name" value="DNA_pol3_finger"/>
</dbReference>
<dbReference type="AlphaFoldDB" id="A0A2G9YH90"/>
<dbReference type="Proteomes" id="UP000231292">
    <property type="component" value="Unassembled WGS sequence"/>
</dbReference>
<evidence type="ECO:0000313" key="7">
    <source>
        <dbReference type="EMBL" id="PIP18596.1"/>
    </source>
</evidence>
<dbReference type="InterPro" id="IPR041931">
    <property type="entry name" value="DNA_pol3_alpha_thumb_dom"/>
</dbReference>
<dbReference type="EMBL" id="PCRK01000188">
    <property type="protein sequence ID" value="PIP18596.1"/>
    <property type="molecule type" value="Genomic_DNA"/>
</dbReference>
<keyword evidence="4" id="KW-0235">DNA replication</keyword>
<dbReference type="InterPro" id="IPR004805">
    <property type="entry name" value="DnaE2/DnaE/PolC"/>
</dbReference>
<feature type="domain" description="Polymerase/histidinol phosphatase N-terminal" evidence="6">
    <location>
        <begin position="7"/>
        <end position="74"/>
    </location>
</feature>
<keyword evidence="2" id="KW-0808">Transferase</keyword>
<dbReference type="Pfam" id="PF02811">
    <property type="entry name" value="PHP"/>
    <property type="match status" value="1"/>
</dbReference>
<evidence type="ECO:0000259" key="6">
    <source>
        <dbReference type="SMART" id="SM00481"/>
    </source>
</evidence>